<dbReference type="InterPro" id="IPR017972">
    <property type="entry name" value="Cyt_P450_CS"/>
</dbReference>
<comment type="cofactor">
    <cofactor evidence="1 14 15">
        <name>heme</name>
        <dbReference type="ChEBI" id="CHEBI:30413"/>
    </cofactor>
</comment>
<reference evidence="17" key="1">
    <citation type="submission" date="2022-09" db="EMBL/GenBank/DDBJ databases">
        <title>Chromosome-level assembly of Trichoderma breve T069, a fungus used in development of biopesticide product.</title>
        <authorList>
            <person name="Lin R."/>
            <person name="Liu T."/>
        </authorList>
    </citation>
    <scope>NUCLEOTIDE SEQUENCE</scope>
    <source>
        <strain evidence="17">T069</strain>
    </source>
</reference>
<dbReference type="PIRSF" id="PIRSF000209">
    <property type="entry name" value="Bifunctional_P450_P450R"/>
    <property type="match status" value="1"/>
</dbReference>
<evidence type="ECO:0000256" key="10">
    <source>
        <dbReference type="ARBA" id="ARBA00022982"/>
    </source>
</evidence>
<dbReference type="SUPFAM" id="SSF63380">
    <property type="entry name" value="Riboflavin synthase domain-like"/>
    <property type="match status" value="1"/>
</dbReference>
<evidence type="ECO:0000256" key="8">
    <source>
        <dbReference type="ARBA" id="ARBA00022827"/>
    </source>
</evidence>
<dbReference type="InterPro" id="IPR017938">
    <property type="entry name" value="Riboflavin_synthase-like_b-brl"/>
</dbReference>
<sequence length="1028" mass="114734">MKSVKDRNLVEIPKPKGLPVIGNLHNIDLDSPLFSLIELIEPLGPICQLTFGSELNIFVSSIELLNELCDESRFHKIVTAELEKLRYVVHDALFTARNEERNWEIAHRILMPVFGTIKIREMFPEMKDLAQQLCLKWARYGEEYVIDVTADFTRLTLDTLALCTMGFRFNSFHNGSVLHPFVDSMVRTLKEASVQAALPGFIQSFRKRSWRRYEKDTAFMRKLCQDIIDKRKGQTDTDSHDLLAALLGGRDPKTGEGLSDDSIIDNMLTFLIAGHETTSGLLSFALYYLLANPHTMEKARQEVDEVSQGSPITVEHLSKLPYLNAVLKETLRLQPTAPGFILAADKDEIIGGKYLIPANVPIGVLLHMVHQDKAVYGEDVAEFKPERMLDENFNKLPPNSWKPFGNGMRGCIGRAFATQEALLIVAMLLQNFTFEMADPGYKLKVKETLTVKPDNFRMRAKLRRGGTATEFQRELQSVGSVNAKTSSTPSVVSAQAAGGDKKPLTILYGSNSGTCEALAYRLASDATLHGFHARKIAPLNAARDNLPKSEPVIILAASYDGLPSDNAEEFFDWLNTAEKDSLKGVSYAVFGCGHRDWVATFQRIPILIDDLLQKAGAERFATRGLADSAVMDLFVELEKWTTDSIWPAISQKDGKADNDGEGQLINSLLKVEFSEPRQLQQYSQLVEATVMESRSLTTPSAIGQKVHIDIQLPSGVSYHPGDHLLVLPVNPMRNVKRVLSRFHLTWDTIVRASGNDSVRIPVETAMTVHELLSSYFELAQPATPRDIRVLAAAAEDEATKNLLNNLANTSYLEDIQEKKTSLLDLLEKFPEIPIGFGTYLTLLPSLRLRDLIHVATRPVKGIFQMPTDLSKAPTIMIAAGAGLAPFRGFIQERAYQQQNGVQLAPAALFFGCRSSHDDLYRDELDAFESSGVVRVFRAYSREDVGSKPNTRKGYVQDSIQAEKDAFVQLWNAGAKIYVCGSVRMASQVKDLVANLVYTAGPMDAQKEFTPQEWFKRFEKTRYAAEIFT</sequence>
<dbReference type="Pfam" id="PF00175">
    <property type="entry name" value="NAD_binding_1"/>
    <property type="match status" value="1"/>
</dbReference>
<dbReference type="PANTHER" id="PTHR19384:SF127">
    <property type="entry name" value="BIFUNCTIONAL CYTOCHROME P450_NADPH--P450 REDUCTASE"/>
    <property type="match status" value="1"/>
</dbReference>
<dbReference type="EMBL" id="JAOPEN010000004">
    <property type="protein sequence ID" value="KAJ4859334.1"/>
    <property type="molecule type" value="Genomic_DNA"/>
</dbReference>
<dbReference type="Gene3D" id="3.40.50.360">
    <property type="match status" value="1"/>
</dbReference>
<dbReference type="InterPro" id="IPR023173">
    <property type="entry name" value="NADPH_Cyt_P450_Rdtase_alpha"/>
</dbReference>
<dbReference type="PANTHER" id="PTHR19384">
    <property type="entry name" value="NITRIC OXIDE SYNTHASE-RELATED"/>
    <property type="match status" value="1"/>
</dbReference>
<evidence type="ECO:0000256" key="7">
    <source>
        <dbReference type="ARBA" id="ARBA00022723"/>
    </source>
</evidence>
<evidence type="ECO:0000256" key="6">
    <source>
        <dbReference type="ARBA" id="ARBA00022643"/>
    </source>
</evidence>
<dbReference type="SUPFAM" id="SSF52218">
    <property type="entry name" value="Flavoproteins"/>
    <property type="match status" value="1"/>
</dbReference>
<feature type="domain" description="Flavodoxin-like" evidence="16">
    <location>
        <begin position="504"/>
        <end position="645"/>
    </location>
</feature>
<dbReference type="SUPFAM" id="SSF48264">
    <property type="entry name" value="Cytochrome P450"/>
    <property type="match status" value="1"/>
</dbReference>
<dbReference type="GO" id="GO:0020037">
    <property type="term" value="F:heme binding"/>
    <property type="evidence" value="ECO:0007669"/>
    <property type="project" value="UniProtKB-UniRule"/>
</dbReference>
<dbReference type="SUPFAM" id="SSF52343">
    <property type="entry name" value="Ferredoxin reductase-like, C-terminal NADP-linked domain"/>
    <property type="match status" value="1"/>
</dbReference>
<keyword evidence="12 14" id="KW-0408">Iron</keyword>
<keyword evidence="7 14" id="KW-0479">Metal-binding</keyword>
<dbReference type="PRINTS" id="PR00385">
    <property type="entry name" value="P450"/>
</dbReference>
<dbReference type="PROSITE" id="PS50902">
    <property type="entry name" value="FLAVODOXIN_LIKE"/>
    <property type="match status" value="1"/>
</dbReference>
<keyword evidence="18" id="KW-1185">Reference proteome</keyword>
<dbReference type="GO" id="GO:0005829">
    <property type="term" value="C:cytosol"/>
    <property type="evidence" value="ECO:0007669"/>
    <property type="project" value="TreeGrafter"/>
</dbReference>
<comment type="similarity">
    <text evidence="2 14">In the N-terminal section; belongs to the cytochrome P450 family.</text>
</comment>
<dbReference type="EC" id="1.6.2.4" evidence="14"/>
<feature type="binding site" description="axial binding residue" evidence="15">
    <location>
        <position position="411"/>
    </location>
    <ligand>
        <name>heme</name>
        <dbReference type="ChEBI" id="CHEBI:30413"/>
    </ligand>
    <ligandPart>
        <name>Fe</name>
        <dbReference type="ChEBI" id="CHEBI:18248"/>
    </ligandPart>
</feature>
<dbReference type="GO" id="GO:0005506">
    <property type="term" value="F:iron ion binding"/>
    <property type="evidence" value="ECO:0007669"/>
    <property type="project" value="UniProtKB-UniRule"/>
</dbReference>
<dbReference type="InterPro" id="IPR003097">
    <property type="entry name" value="CysJ-like_FAD-binding"/>
</dbReference>
<keyword evidence="9 14" id="KW-0521">NADP</keyword>
<gene>
    <name evidence="17" type="ORF">T069G_07601</name>
</gene>
<dbReference type="FunFam" id="1.10.630.10:FF:000040">
    <property type="entry name" value="Bifunctional cytochrome P450/NADPH--P450 reductase"/>
    <property type="match status" value="1"/>
</dbReference>
<dbReference type="InterPro" id="IPR008254">
    <property type="entry name" value="Flavodoxin/NO_synth"/>
</dbReference>
<keyword evidence="4 14" id="KW-0349">Heme</keyword>
<comment type="catalytic activity">
    <reaction evidence="14">
        <text>an organic molecule + reduced [NADPH--hemoprotein reductase] + O2 = an alcohol + oxidized [NADPH--hemoprotein reductase] + H2O + H(+)</text>
        <dbReference type="Rhea" id="RHEA:17149"/>
        <dbReference type="Rhea" id="RHEA-COMP:11964"/>
        <dbReference type="Rhea" id="RHEA-COMP:11965"/>
        <dbReference type="ChEBI" id="CHEBI:15377"/>
        <dbReference type="ChEBI" id="CHEBI:15378"/>
        <dbReference type="ChEBI" id="CHEBI:15379"/>
        <dbReference type="ChEBI" id="CHEBI:30879"/>
        <dbReference type="ChEBI" id="CHEBI:57618"/>
        <dbReference type="ChEBI" id="CHEBI:58210"/>
        <dbReference type="ChEBI" id="CHEBI:142491"/>
        <dbReference type="EC" id="1.14.14.1"/>
    </reaction>
</comment>
<evidence type="ECO:0000313" key="18">
    <source>
        <dbReference type="Proteomes" id="UP001140511"/>
    </source>
</evidence>
<evidence type="ECO:0000256" key="3">
    <source>
        <dbReference type="ARBA" id="ARBA00022448"/>
    </source>
</evidence>
<dbReference type="Gene3D" id="1.10.630.10">
    <property type="entry name" value="Cytochrome P450"/>
    <property type="match status" value="1"/>
</dbReference>
<dbReference type="InterPro" id="IPR039261">
    <property type="entry name" value="FNR_nucleotide-bd"/>
</dbReference>
<dbReference type="AlphaFoldDB" id="A0A9W9BBC7"/>
<dbReference type="GO" id="GO:0050660">
    <property type="term" value="F:flavin adenine dinucleotide binding"/>
    <property type="evidence" value="ECO:0007669"/>
    <property type="project" value="TreeGrafter"/>
</dbReference>
<dbReference type="InterPro" id="IPR029039">
    <property type="entry name" value="Flavoprotein-like_sf"/>
</dbReference>
<dbReference type="InterPro" id="IPR002401">
    <property type="entry name" value="Cyt_P450_E_grp-I"/>
</dbReference>
<evidence type="ECO:0000256" key="12">
    <source>
        <dbReference type="ARBA" id="ARBA00023004"/>
    </source>
</evidence>
<keyword evidence="8 14" id="KW-0274">FAD</keyword>
<dbReference type="InterPro" id="IPR023206">
    <property type="entry name" value="Bifunctional_P450_P450_red"/>
</dbReference>
<dbReference type="InterPro" id="IPR001128">
    <property type="entry name" value="Cyt_P450"/>
</dbReference>
<dbReference type="PROSITE" id="PS00086">
    <property type="entry name" value="CYTOCHROME_P450"/>
    <property type="match status" value="1"/>
</dbReference>
<evidence type="ECO:0000256" key="15">
    <source>
        <dbReference type="PIRSR" id="PIRSR000209-1"/>
    </source>
</evidence>
<dbReference type="InterPro" id="IPR036396">
    <property type="entry name" value="Cyt_P450_sf"/>
</dbReference>
<comment type="caution">
    <text evidence="17">The sequence shown here is derived from an EMBL/GenBank/DDBJ whole genome shotgun (WGS) entry which is preliminary data.</text>
</comment>
<dbReference type="Gene3D" id="3.40.50.80">
    <property type="entry name" value="Nucleotide-binding domain of ferredoxin-NADP reductase (FNR) module"/>
    <property type="match status" value="1"/>
</dbReference>
<dbReference type="EC" id="1.14.14.1" evidence="14"/>
<comment type="cofactor">
    <cofactor evidence="14">
        <name>FAD</name>
        <dbReference type="ChEBI" id="CHEBI:57692"/>
    </cofactor>
    <cofactor evidence="14">
        <name>FMN</name>
        <dbReference type="ChEBI" id="CHEBI:58210"/>
    </cofactor>
</comment>
<keyword evidence="3 14" id="KW-0813">Transport</keyword>
<keyword evidence="13 14" id="KW-0503">Monooxygenase</keyword>
<dbReference type="GO" id="GO:0070330">
    <property type="term" value="F:aromatase activity"/>
    <property type="evidence" value="ECO:0007669"/>
    <property type="project" value="UniProtKB-UniRule"/>
</dbReference>
<dbReference type="InterPro" id="IPR001433">
    <property type="entry name" value="OxRdtase_FAD/NAD-bd"/>
</dbReference>
<proteinExistence type="inferred from homology"/>
<evidence type="ECO:0000256" key="14">
    <source>
        <dbReference type="PIRNR" id="PIRNR000209"/>
    </source>
</evidence>
<dbReference type="CDD" id="cd11068">
    <property type="entry name" value="CYP120A1"/>
    <property type="match status" value="1"/>
</dbReference>
<dbReference type="GO" id="GO:0003958">
    <property type="term" value="F:NADPH-hemoprotein reductase activity"/>
    <property type="evidence" value="ECO:0007669"/>
    <property type="project" value="UniProtKB-UniRule"/>
</dbReference>
<evidence type="ECO:0000256" key="4">
    <source>
        <dbReference type="ARBA" id="ARBA00022617"/>
    </source>
</evidence>
<evidence type="ECO:0000313" key="17">
    <source>
        <dbReference type="EMBL" id="KAJ4859334.1"/>
    </source>
</evidence>
<dbReference type="Pfam" id="PF00258">
    <property type="entry name" value="Flavodoxin_1"/>
    <property type="match status" value="1"/>
</dbReference>
<evidence type="ECO:0000256" key="5">
    <source>
        <dbReference type="ARBA" id="ARBA00022630"/>
    </source>
</evidence>
<keyword evidence="5 14" id="KW-0285">Flavoprotein</keyword>
<organism evidence="17 18">
    <name type="scientific">Trichoderma breve</name>
    <dbReference type="NCBI Taxonomy" id="2034170"/>
    <lineage>
        <taxon>Eukaryota</taxon>
        <taxon>Fungi</taxon>
        <taxon>Dikarya</taxon>
        <taxon>Ascomycota</taxon>
        <taxon>Pezizomycotina</taxon>
        <taxon>Sordariomycetes</taxon>
        <taxon>Hypocreomycetidae</taxon>
        <taxon>Hypocreales</taxon>
        <taxon>Hypocreaceae</taxon>
        <taxon>Trichoderma</taxon>
    </lineage>
</organism>
<evidence type="ECO:0000256" key="2">
    <source>
        <dbReference type="ARBA" id="ARBA00010018"/>
    </source>
</evidence>
<evidence type="ECO:0000256" key="13">
    <source>
        <dbReference type="ARBA" id="ARBA00023033"/>
    </source>
</evidence>
<accession>A0A9W9BBC7</accession>
<comment type="catalytic activity">
    <reaction evidence="14">
        <text>2 oxidized [cytochrome P450] + NADPH = 2 reduced [cytochrome P450] + NADP(+) + H(+)</text>
        <dbReference type="Rhea" id="RHEA:24040"/>
        <dbReference type="Rhea" id="RHEA-COMP:14627"/>
        <dbReference type="Rhea" id="RHEA-COMP:14628"/>
        <dbReference type="ChEBI" id="CHEBI:15378"/>
        <dbReference type="ChEBI" id="CHEBI:55376"/>
        <dbReference type="ChEBI" id="CHEBI:57783"/>
        <dbReference type="ChEBI" id="CHEBI:58349"/>
        <dbReference type="ChEBI" id="CHEBI:60344"/>
        <dbReference type="EC" id="1.6.2.4"/>
    </reaction>
</comment>
<protein>
    <recommendedName>
        <fullName evidence="14">Bifunctional cytochrome P450/NADPH--P450 reductase</fullName>
    </recommendedName>
    <domain>
        <recommendedName>
            <fullName evidence="14">Cytochrome P450</fullName>
            <ecNumber evidence="14">1.14.14.1</ecNumber>
        </recommendedName>
    </domain>
    <domain>
        <recommendedName>
            <fullName evidence="14">NADPH--cytochrome P450 reductase</fullName>
            <ecNumber evidence="14">1.6.2.4</ecNumber>
        </recommendedName>
    </domain>
</protein>
<dbReference type="Gene3D" id="1.20.990.10">
    <property type="entry name" value="NADPH-cytochrome p450 Reductase, Chain A, domain 3"/>
    <property type="match status" value="1"/>
</dbReference>
<name>A0A9W9BBC7_9HYPO</name>
<evidence type="ECO:0000256" key="11">
    <source>
        <dbReference type="ARBA" id="ARBA00023002"/>
    </source>
</evidence>
<dbReference type="Pfam" id="PF00067">
    <property type="entry name" value="p450"/>
    <property type="match status" value="1"/>
</dbReference>
<keyword evidence="10 14" id="KW-0249">Electron transport</keyword>
<dbReference type="GeneID" id="80869499"/>
<evidence type="ECO:0000256" key="1">
    <source>
        <dbReference type="ARBA" id="ARBA00001971"/>
    </source>
</evidence>
<dbReference type="RefSeq" id="XP_056028390.1">
    <property type="nucleotide sequence ID" value="XM_056174811.1"/>
</dbReference>
<dbReference type="Proteomes" id="UP001140511">
    <property type="component" value="Unassembled WGS sequence"/>
</dbReference>
<dbReference type="GO" id="GO:0010181">
    <property type="term" value="F:FMN binding"/>
    <property type="evidence" value="ECO:0007669"/>
    <property type="project" value="UniProtKB-UniRule"/>
</dbReference>
<evidence type="ECO:0000259" key="16">
    <source>
        <dbReference type="PROSITE" id="PS50902"/>
    </source>
</evidence>
<dbReference type="PRINTS" id="PR00463">
    <property type="entry name" value="EP450I"/>
</dbReference>
<keyword evidence="11 14" id="KW-0560">Oxidoreductase</keyword>
<evidence type="ECO:0000256" key="9">
    <source>
        <dbReference type="ARBA" id="ARBA00022857"/>
    </source>
</evidence>
<keyword evidence="6 14" id="KW-0288">FMN</keyword>
<dbReference type="Pfam" id="PF00667">
    <property type="entry name" value="FAD_binding_1"/>
    <property type="match status" value="1"/>
</dbReference>